<evidence type="ECO:0000313" key="2">
    <source>
        <dbReference type="EMBL" id="EDV41940.1"/>
    </source>
</evidence>
<dbReference type="HOGENOM" id="CLU_200709_0_0_1"/>
<reference evidence="2 3" key="1">
    <citation type="journal article" date="2007" name="Nature">
        <title>Evolution of genes and genomes on the Drosophila phylogeny.</title>
        <authorList>
            <consortium name="Drosophila 12 Genomes Consortium"/>
            <person name="Clark A.G."/>
            <person name="Eisen M.B."/>
            <person name="Smith D.R."/>
            <person name="Bergman C.M."/>
            <person name="Oliver B."/>
            <person name="Markow T.A."/>
            <person name="Kaufman T.C."/>
            <person name="Kellis M."/>
            <person name="Gelbart W."/>
            <person name="Iyer V.N."/>
            <person name="Pollard D.A."/>
            <person name="Sackton T.B."/>
            <person name="Larracuente A.M."/>
            <person name="Singh N.D."/>
            <person name="Abad J.P."/>
            <person name="Abt D.N."/>
            <person name="Adryan B."/>
            <person name="Aguade M."/>
            <person name="Akashi H."/>
            <person name="Anderson W.W."/>
            <person name="Aquadro C.F."/>
            <person name="Ardell D.H."/>
            <person name="Arguello R."/>
            <person name="Artieri C.G."/>
            <person name="Barbash D.A."/>
            <person name="Barker D."/>
            <person name="Barsanti P."/>
            <person name="Batterham P."/>
            <person name="Batzoglou S."/>
            <person name="Begun D."/>
            <person name="Bhutkar A."/>
            <person name="Blanco E."/>
            <person name="Bosak S.A."/>
            <person name="Bradley R.K."/>
            <person name="Brand A.D."/>
            <person name="Brent M.R."/>
            <person name="Brooks A.N."/>
            <person name="Brown R.H."/>
            <person name="Butlin R.K."/>
            <person name="Caggese C."/>
            <person name="Calvi B.R."/>
            <person name="Bernardo de Carvalho A."/>
            <person name="Caspi A."/>
            <person name="Castrezana S."/>
            <person name="Celniker S.E."/>
            <person name="Chang J.L."/>
            <person name="Chapple C."/>
            <person name="Chatterji S."/>
            <person name="Chinwalla A."/>
            <person name="Civetta A."/>
            <person name="Clifton S.W."/>
            <person name="Comeron J.M."/>
            <person name="Costello J.C."/>
            <person name="Coyne J.A."/>
            <person name="Daub J."/>
            <person name="David R.G."/>
            <person name="Delcher A.L."/>
            <person name="Delehaunty K."/>
            <person name="Do C.B."/>
            <person name="Ebling H."/>
            <person name="Edwards K."/>
            <person name="Eickbush T."/>
            <person name="Evans J.D."/>
            <person name="Filipski A."/>
            <person name="Findeiss S."/>
            <person name="Freyhult E."/>
            <person name="Fulton L."/>
            <person name="Fulton R."/>
            <person name="Garcia A.C."/>
            <person name="Gardiner A."/>
            <person name="Garfield D.A."/>
            <person name="Garvin B.E."/>
            <person name="Gibson G."/>
            <person name="Gilbert D."/>
            <person name="Gnerre S."/>
            <person name="Godfrey J."/>
            <person name="Good R."/>
            <person name="Gotea V."/>
            <person name="Gravely B."/>
            <person name="Greenberg A.J."/>
            <person name="Griffiths-Jones S."/>
            <person name="Gross S."/>
            <person name="Guigo R."/>
            <person name="Gustafson E.A."/>
            <person name="Haerty W."/>
            <person name="Hahn M.W."/>
            <person name="Halligan D.L."/>
            <person name="Halpern A.L."/>
            <person name="Halter G.M."/>
            <person name="Han M.V."/>
            <person name="Heger A."/>
            <person name="Hillier L."/>
            <person name="Hinrichs A.S."/>
            <person name="Holmes I."/>
            <person name="Hoskins R.A."/>
            <person name="Hubisz M.J."/>
            <person name="Hultmark D."/>
            <person name="Huntley M.A."/>
            <person name="Jaffe D.B."/>
            <person name="Jagadeeshan S."/>
            <person name="Jeck W.R."/>
            <person name="Johnson J."/>
            <person name="Jones C.D."/>
            <person name="Jordan W.C."/>
            <person name="Karpen G.H."/>
            <person name="Kataoka E."/>
            <person name="Keightley P.D."/>
            <person name="Kheradpour P."/>
            <person name="Kirkness E.F."/>
            <person name="Koerich L.B."/>
            <person name="Kristiansen K."/>
            <person name="Kudrna D."/>
            <person name="Kulathinal R.J."/>
            <person name="Kumar S."/>
            <person name="Kwok R."/>
            <person name="Lander E."/>
            <person name="Langley C.H."/>
            <person name="Lapoint R."/>
            <person name="Lazzaro B.P."/>
            <person name="Lee S.J."/>
            <person name="Levesque L."/>
            <person name="Li R."/>
            <person name="Lin C.F."/>
            <person name="Lin M.F."/>
            <person name="Lindblad-Toh K."/>
            <person name="Llopart A."/>
            <person name="Long M."/>
            <person name="Low L."/>
            <person name="Lozovsky E."/>
            <person name="Lu J."/>
            <person name="Luo M."/>
            <person name="Machado C.A."/>
            <person name="Makalowski W."/>
            <person name="Marzo M."/>
            <person name="Matsuda M."/>
            <person name="Matzkin L."/>
            <person name="McAllister B."/>
            <person name="McBride C.S."/>
            <person name="McKernan B."/>
            <person name="McKernan K."/>
            <person name="Mendez-Lago M."/>
            <person name="Minx P."/>
            <person name="Mollenhauer M.U."/>
            <person name="Montooth K."/>
            <person name="Mount S.M."/>
            <person name="Mu X."/>
            <person name="Myers E."/>
            <person name="Negre B."/>
            <person name="Newfeld S."/>
            <person name="Nielsen R."/>
            <person name="Noor M.A."/>
            <person name="O'Grady P."/>
            <person name="Pachter L."/>
            <person name="Papaceit M."/>
            <person name="Parisi M.J."/>
            <person name="Parisi M."/>
            <person name="Parts L."/>
            <person name="Pedersen J.S."/>
            <person name="Pesole G."/>
            <person name="Phillippy A.M."/>
            <person name="Ponting C.P."/>
            <person name="Pop M."/>
            <person name="Porcelli D."/>
            <person name="Powell J.R."/>
            <person name="Prohaska S."/>
            <person name="Pruitt K."/>
            <person name="Puig M."/>
            <person name="Quesneville H."/>
            <person name="Ram K.R."/>
            <person name="Rand D."/>
            <person name="Rasmussen M.D."/>
            <person name="Reed L.K."/>
            <person name="Reenan R."/>
            <person name="Reily A."/>
            <person name="Remington K.A."/>
            <person name="Rieger T.T."/>
            <person name="Ritchie M.G."/>
            <person name="Robin C."/>
            <person name="Rogers Y.H."/>
            <person name="Rohde C."/>
            <person name="Rozas J."/>
            <person name="Rubenfield M.J."/>
            <person name="Ruiz A."/>
            <person name="Russo S."/>
            <person name="Salzberg S.L."/>
            <person name="Sanchez-Gracia A."/>
            <person name="Saranga D.J."/>
            <person name="Sato H."/>
            <person name="Schaeffer S.W."/>
            <person name="Schatz M.C."/>
            <person name="Schlenke T."/>
            <person name="Schwartz R."/>
            <person name="Segarra C."/>
            <person name="Singh R.S."/>
            <person name="Sirot L."/>
            <person name="Sirota M."/>
            <person name="Sisneros N.B."/>
            <person name="Smith C.D."/>
            <person name="Smith T.F."/>
            <person name="Spieth J."/>
            <person name="Stage D.E."/>
            <person name="Stark A."/>
            <person name="Stephan W."/>
            <person name="Strausberg R.L."/>
            <person name="Strempel S."/>
            <person name="Sturgill D."/>
            <person name="Sutton G."/>
            <person name="Sutton G.G."/>
            <person name="Tao W."/>
            <person name="Teichmann S."/>
            <person name="Tobari Y.N."/>
            <person name="Tomimura Y."/>
            <person name="Tsolas J.M."/>
            <person name="Valente V.L."/>
            <person name="Venter E."/>
            <person name="Venter J.C."/>
            <person name="Vicario S."/>
            <person name="Vieira F.G."/>
            <person name="Vilella A.J."/>
            <person name="Villasante A."/>
            <person name="Walenz B."/>
            <person name="Wang J."/>
            <person name="Wasserman M."/>
            <person name="Watts T."/>
            <person name="Wilson D."/>
            <person name="Wilson R.K."/>
            <person name="Wing R.A."/>
            <person name="Wolfner M.F."/>
            <person name="Wong A."/>
            <person name="Wong G.K."/>
            <person name="Wu C.I."/>
            <person name="Wu G."/>
            <person name="Yamamoto D."/>
            <person name="Yang H.P."/>
            <person name="Yang S.P."/>
            <person name="Yorke J.A."/>
            <person name="Yoshida K."/>
            <person name="Zdobnov E."/>
            <person name="Zhang P."/>
            <person name="Zhang Y."/>
            <person name="Zimin A.V."/>
            <person name="Baldwin J."/>
            <person name="Abdouelleil A."/>
            <person name="Abdulkadir J."/>
            <person name="Abebe A."/>
            <person name="Abera B."/>
            <person name="Abreu J."/>
            <person name="Acer S.C."/>
            <person name="Aftuck L."/>
            <person name="Alexander A."/>
            <person name="An P."/>
            <person name="Anderson E."/>
            <person name="Anderson S."/>
            <person name="Arachi H."/>
            <person name="Azer M."/>
            <person name="Bachantsang P."/>
            <person name="Barry A."/>
            <person name="Bayul T."/>
            <person name="Berlin A."/>
            <person name="Bessette D."/>
            <person name="Bloom T."/>
            <person name="Blye J."/>
            <person name="Boguslavskiy L."/>
            <person name="Bonnet C."/>
            <person name="Boukhgalter B."/>
            <person name="Bourzgui I."/>
            <person name="Brown A."/>
            <person name="Cahill P."/>
            <person name="Channer S."/>
            <person name="Cheshatsang Y."/>
            <person name="Chuda L."/>
            <person name="Citroen M."/>
            <person name="Collymore A."/>
            <person name="Cooke P."/>
            <person name="Costello M."/>
            <person name="D'Aco K."/>
            <person name="Daza R."/>
            <person name="De Haan G."/>
            <person name="DeGray S."/>
            <person name="DeMaso C."/>
            <person name="Dhargay N."/>
            <person name="Dooley K."/>
            <person name="Dooley E."/>
            <person name="Doricent M."/>
            <person name="Dorje P."/>
            <person name="Dorjee K."/>
            <person name="Dupes A."/>
            <person name="Elong R."/>
            <person name="Falk J."/>
            <person name="Farina A."/>
            <person name="Faro S."/>
            <person name="Ferguson D."/>
            <person name="Fisher S."/>
            <person name="Foley C.D."/>
            <person name="Franke A."/>
            <person name="Friedrich D."/>
            <person name="Gadbois L."/>
            <person name="Gearin G."/>
            <person name="Gearin C.R."/>
            <person name="Giannoukos G."/>
            <person name="Goode T."/>
            <person name="Graham J."/>
            <person name="Grandbois E."/>
            <person name="Grewal S."/>
            <person name="Gyaltsen K."/>
            <person name="Hafez N."/>
            <person name="Hagos B."/>
            <person name="Hall J."/>
            <person name="Henson C."/>
            <person name="Hollinger A."/>
            <person name="Honan T."/>
            <person name="Huard M.D."/>
            <person name="Hughes L."/>
            <person name="Hurhula B."/>
            <person name="Husby M.E."/>
            <person name="Kamat A."/>
            <person name="Kanga B."/>
            <person name="Kashin S."/>
            <person name="Khazanovich D."/>
            <person name="Kisner P."/>
            <person name="Lance K."/>
            <person name="Lara M."/>
            <person name="Lee W."/>
            <person name="Lennon N."/>
            <person name="Letendre F."/>
            <person name="LeVine R."/>
            <person name="Lipovsky A."/>
            <person name="Liu X."/>
            <person name="Liu J."/>
            <person name="Liu S."/>
            <person name="Lokyitsang T."/>
            <person name="Lokyitsang Y."/>
            <person name="Lubonja R."/>
            <person name="Lui A."/>
            <person name="MacDonald P."/>
            <person name="Magnisalis V."/>
            <person name="Maru K."/>
            <person name="Matthews C."/>
            <person name="McCusker W."/>
            <person name="McDonough S."/>
            <person name="Mehta T."/>
            <person name="Meldrim J."/>
            <person name="Meneus L."/>
            <person name="Mihai O."/>
            <person name="Mihalev A."/>
            <person name="Mihova T."/>
            <person name="Mittelman R."/>
            <person name="Mlenga V."/>
            <person name="Montmayeur A."/>
            <person name="Mulrain L."/>
            <person name="Navidi A."/>
            <person name="Naylor J."/>
            <person name="Negash T."/>
            <person name="Nguyen T."/>
            <person name="Nguyen N."/>
            <person name="Nicol R."/>
            <person name="Norbu C."/>
            <person name="Norbu N."/>
            <person name="Novod N."/>
            <person name="O'Neill B."/>
            <person name="Osman S."/>
            <person name="Markiewicz E."/>
            <person name="Oyono O.L."/>
            <person name="Patti C."/>
            <person name="Phunkhang P."/>
            <person name="Pierre F."/>
            <person name="Priest M."/>
            <person name="Raghuraman S."/>
            <person name="Rege F."/>
            <person name="Reyes R."/>
            <person name="Rise C."/>
            <person name="Rogov P."/>
            <person name="Ross K."/>
            <person name="Ryan E."/>
            <person name="Settipalli S."/>
            <person name="Shea T."/>
            <person name="Sherpa N."/>
            <person name="Shi L."/>
            <person name="Shih D."/>
            <person name="Sparrow T."/>
            <person name="Spaulding J."/>
            <person name="Stalker J."/>
            <person name="Stange-Thomann N."/>
            <person name="Stavropoulos S."/>
            <person name="Stone C."/>
            <person name="Strader C."/>
            <person name="Tesfaye S."/>
            <person name="Thomson T."/>
            <person name="Thoulutsang Y."/>
            <person name="Thoulutsang D."/>
            <person name="Topham K."/>
            <person name="Topping I."/>
            <person name="Tsamla T."/>
            <person name="Vassiliev H."/>
            <person name="Vo A."/>
            <person name="Wangchuk T."/>
            <person name="Wangdi T."/>
            <person name="Weiand M."/>
            <person name="Wilkinson J."/>
            <person name="Wilson A."/>
            <person name="Yadav S."/>
            <person name="Young G."/>
            <person name="Yu Q."/>
            <person name="Zembek L."/>
            <person name="Zhong D."/>
            <person name="Zimmer A."/>
            <person name="Zwirko Z."/>
            <person name="Jaffe D.B."/>
            <person name="Alvarez P."/>
            <person name="Brockman W."/>
            <person name="Butler J."/>
            <person name="Chin C."/>
            <person name="Gnerre S."/>
            <person name="Grabherr M."/>
            <person name="Kleber M."/>
            <person name="Mauceli E."/>
            <person name="MacCallum I."/>
        </authorList>
    </citation>
    <scope>NUCLEOTIDE SEQUENCE [LARGE SCALE GENOMIC DNA]</scope>
    <source>
        <strain evidence="3">Tucson 14024-0371.13</strain>
    </source>
</reference>
<dbReference type="EMBL" id="CH902617">
    <property type="protein sequence ID" value="EDV41940.1"/>
    <property type="molecule type" value="Genomic_DNA"/>
</dbReference>
<dbReference type="Proteomes" id="UP000007801">
    <property type="component" value="Unassembled WGS sequence"/>
</dbReference>
<dbReference type="InParanoid" id="B3LZJ8"/>
<name>B3LZJ8_DROAN</name>
<evidence type="ECO:0000256" key="1">
    <source>
        <dbReference type="SAM" id="SignalP"/>
    </source>
</evidence>
<organism evidence="2 3">
    <name type="scientific">Drosophila ananassae</name>
    <name type="common">Fruit fly</name>
    <dbReference type="NCBI Taxonomy" id="7217"/>
    <lineage>
        <taxon>Eukaryota</taxon>
        <taxon>Metazoa</taxon>
        <taxon>Ecdysozoa</taxon>
        <taxon>Arthropoda</taxon>
        <taxon>Hexapoda</taxon>
        <taxon>Insecta</taxon>
        <taxon>Pterygota</taxon>
        <taxon>Neoptera</taxon>
        <taxon>Endopterygota</taxon>
        <taxon>Diptera</taxon>
        <taxon>Brachycera</taxon>
        <taxon>Muscomorpha</taxon>
        <taxon>Ephydroidea</taxon>
        <taxon>Drosophilidae</taxon>
        <taxon>Drosophila</taxon>
        <taxon>Sophophora</taxon>
    </lineage>
</organism>
<dbReference type="OrthoDB" id="7814783at2759"/>
<sequence>MPSPPDSWTCFFFSLIWLQVSLLNAALDFLQTAVPLPLVRHRQLEDDERTMTGECTLGALSIRMFAF</sequence>
<keyword evidence="1" id="KW-0732">Signal</keyword>
<dbReference type="KEGG" id="dan:6500503"/>
<feature type="signal peptide" evidence="1">
    <location>
        <begin position="1"/>
        <end position="25"/>
    </location>
</feature>
<protein>
    <recommendedName>
        <fullName evidence="4">Secreted protein</fullName>
    </recommendedName>
</protein>
<feature type="chain" id="PRO_5002789354" description="Secreted protein" evidence="1">
    <location>
        <begin position="26"/>
        <end position="67"/>
    </location>
</feature>
<dbReference type="GeneID" id="6500503"/>
<evidence type="ECO:0000313" key="3">
    <source>
        <dbReference type="Proteomes" id="UP000007801"/>
    </source>
</evidence>
<gene>
    <name evidence="2" type="primary">Dana\GF17720</name>
    <name evidence="2" type="synonym">dana_GLEANR_18983</name>
    <name evidence="2" type="ORF">GF17720</name>
</gene>
<accession>B3LZJ8</accession>
<dbReference type="OMA" id="DGVACFW"/>
<proteinExistence type="predicted"/>
<dbReference type="AlphaFoldDB" id="B3LZJ8"/>
<evidence type="ECO:0008006" key="4">
    <source>
        <dbReference type="Google" id="ProtNLM"/>
    </source>
</evidence>
<keyword evidence="3" id="KW-1185">Reference proteome</keyword>
<dbReference type="PhylomeDB" id="B3LZJ8"/>